<accession>A0A4Z2IA62</accession>
<dbReference type="Proteomes" id="UP000314294">
    <property type="component" value="Unassembled WGS sequence"/>
</dbReference>
<organism evidence="2 3">
    <name type="scientific">Liparis tanakae</name>
    <name type="common">Tanaka's snailfish</name>
    <dbReference type="NCBI Taxonomy" id="230148"/>
    <lineage>
        <taxon>Eukaryota</taxon>
        <taxon>Metazoa</taxon>
        <taxon>Chordata</taxon>
        <taxon>Craniata</taxon>
        <taxon>Vertebrata</taxon>
        <taxon>Euteleostomi</taxon>
        <taxon>Actinopterygii</taxon>
        <taxon>Neopterygii</taxon>
        <taxon>Teleostei</taxon>
        <taxon>Neoteleostei</taxon>
        <taxon>Acanthomorphata</taxon>
        <taxon>Eupercaria</taxon>
        <taxon>Perciformes</taxon>
        <taxon>Cottioidei</taxon>
        <taxon>Cottales</taxon>
        <taxon>Liparidae</taxon>
        <taxon>Liparis</taxon>
    </lineage>
</organism>
<evidence type="ECO:0000313" key="3">
    <source>
        <dbReference type="Proteomes" id="UP000314294"/>
    </source>
</evidence>
<keyword evidence="3" id="KW-1185">Reference proteome</keyword>
<dbReference type="EMBL" id="SRLO01000112">
    <property type="protein sequence ID" value="TNN74651.1"/>
    <property type="molecule type" value="Genomic_DNA"/>
</dbReference>
<feature type="compositionally biased region" description="Low complexity" evidence="1">
    <location>
        <begin position="65"/>
        <end position="75"/>
    </location>
</feature>
<evidence type="ECO:0000313" key="2">
    <source>
        <dbReference type="EMBL" id="TNN74651.1"/>
    </source>
</evidence>
<proteinExistence type="predicted"/>
<dbReference type="AlphaFoldDB" id="A0A4Z2IA62"/>
<gene>
    <name evidence="2" type="ORF">EYF80_015198</name>
</gene>
<evidence type="ECO:0000256" key="1">
    <source>
        <dbReference type="SAM" id="MobiDB-lite"/>
    </source>
</evidence>
<feature type="compositionally biased region" description="Basic and acidic residues" evidence="1">
    <location>
        <begin position="91"/>
        <end position="105"/>
    </location>
</feature>
<reference evidence="2 3" key="1">
    <citation type="submission" date="2019-03" db="EMBL/GenBank/DDBJ databases">
        <title>First draft genome of Liparis tanakae, snailfish: a comprehensive survey of snailfish specific genes.</title>
        <authorList>
            <person name="Kim W."/>
            <person name="Song I."/>
            <person name="Jeong J.-H."/>
            <person name="Kim D."/>
            <person name="Kim S."/>
            <person name="Ryu S."/>
            <person name="Song J.Y."/>
            <person name="Lee S.K."/>
        </authorList>
    </citation>
    <scope>NUCLEOTIDE SEQUENCE [LARGE SCALE GENOMIC DNA]</scope>
    <source>
        <tissue evidence="2">Muscle</tissue>
    </source>
</reference>
<protein>
    <submittedName>
        <fullName evidence="2">Uncharacterized protein</fullName>
    </submittedName>
</protein>
<feature type="region of interest" description="Disordered" evidence="1">
    <location>
        <begin position="62"/>
        <end position="105"/>
    </location>
</feature>
<name>A0A4Z2IA62_9TELE</name>
<sequence>MGRDGSFKVDVLGAVLVVELAAHKGVQVLVEGFNGPVEGLNILLKGRSLIPRAPYPGIQLAGIASESPKTGSSSSTDHRDPSMPLPMAVDSTKETVEERNNLTKT</sequence>
<comment type="caution">
    <text evidence="2">The sequence shown here is derived from an EMBL/GenBank/DDBJ whole genome shotgun (WGS) entry which is preliminary data.</text>
</comment>